<dbReference type="EMBL" id="VFPV01000005">
    <property type="protein sequence ID" value="TQM98428.1"/>
    <property type="molecule type" value="Genomic_DNA"/>
</dbReference>
<evidence type="ECO:0000313" key="3">
    <source>
        <dbReference type="EMBL" id="TQM98428.1"/>
    </source>
</evidence>
<dbReference type="RefSeq" id="WP_142085810.1">
    <property type="nucleotide sequence ID" value="NZ_CP117193.1"/>
</dbReference>
<reference evidence="3 4" key="1">
    <citation type="submission" date="2019-06" db="EMBL/GenBank/DDBJ databases">
        <title>Genomic Encyclopedia of Archaeal and Bacterial Type Strains, Phase II (KMG-II): from individual species to whole genera.</title>
        <authorList>
            <person name="Goeker M."/>
        </authorList>
    </citation>
    <scope>NUCLEOTIDE SEQUENCE [LARGE SCALE GENOMIC DNA]</scope>
    <source>
        <strain evidence="3 4">DSM 7270</strain>
    </source>
</reference>
<organism evidence="3 4">
    <name type="scientific">Acidovorax temperans</name>
    <dbReference type="NCBI Taxonomy" id="80878"/>
    <lineage>
        <taxon>Bacteria</taxon>
        <taxon>Pseudomonadati</taxon>
        <taxon>Pseudomonadota</taxon>
        <taxon>Betaproteobacteria</taxon>
        <taxon>Burkholderiales</taxon>
        <taxon>Comamonadaceae</taxon>
        <taxon>Acidovorax</taxon>
    </lineage>
</organism>
<protein>
    <submittedName>
        <fullName evidence="3">Tripartite-type tricarboxylate transporter receptor subunit TctC</fullName>
    </submittedName>
</protein>
<dbReference type="PIRSF" id="PIRSF017082">
    <property type="entry name" value="YflP"/>
    <property type="match status" value="1"/>
</dbReference>
<keyword evidence="3" id="KW-0675">Receptor</keyword>
<dbReference type="InterPro" id="IPR005064">
    <property type="entry name" value="BUG"/>
</dbReference>
<dbReference type="SUPFAM" id="SSF53850">
    <property type="entry name" value="Periplasmic binding protein-like II"/>
    <property type="match status" value="1"/>
</dbReference>
<evidence type="ECO:0000256" key="1">
    <source>
        <dbReference type="ARBA" id="ARBA00006987"/>
    </source>
</evidence>
<feature type="signal peptide" evidence="2">
    <location>
        <begin position="1"/>
        <end position="20"/>
    </location>
</feature>
<comment type="caution">
    <text evidence="3">The sequence shown here is derived from an EMBL/GenBank/DDBJ whole genome shotgun (WGS) entry which is preliminary data.</text>
</comment>
<dbReference type="CDD" id="cd07012">
    <property type="entry name" value="PBP2_Bug_TTT"/>
    <property type="match status" value="1"/>
</dbReference>
<dbReference type="Gene3D" id="3.40.190.10">
    <property type="entry name" value="Periplasmic binding protein-like II"/>
    <property type="match status" value="1"/>
</dbReference>
<dbReference type="InterPro" id="IPR042100">
    <property type="entry name" value="Bug_dom1"/>
</dbReference>
<dbReference type="Proteomes" id="UP000316993">
    <property type="component" value="Unassembled WGS sequence"/>
</dbReference>
<proteinExistence type="inferred from homology"/>
<sequence length="323" mass="34463">MKKAPAWVTALMLMCFLAGADASGAAGFPEKPIKVVTPFTPGSAPDVYTRALASEMSKAAGVPVVVENRPGGSSGIAAQLIGSAKPDGYNLLISGNVAFTGNPHVIKNLPYDPVNGFVPLTTLSKGPMYLYVNPDKVRAASAKEFLQQIKSNPGRFTFGYTSITSRLPAEVLQQTAAVKVVGAAYRSGNSMMPDLISGEIDFMFTDFSAWTYVSSGKIKALAVTDEVRSPFAPDLPTFRESGIDGMDIGFWLAAYLPAMTPEPIVQKMYRLLVQANETPAVQAAMKASGTLAFIQPLGQLGKYQTKERDLWGKIIRAAGIQAE</sequence>
<gene>
    <name evidence="3" type="ORF">BDD18_4312</name>
</gene>
<evidence type="ECO:0000313" key="4">
    <source>
        <dbReference type="Proteomes" id="UP000316993"/>
    </source>
</evidence>
<comment type="similarity">
    <text evidence="1">Belongs to the UPF0065 (bug) family.</text>
</comment>
<feature type="chain" id="PRO_5021827466" evidence="2">
    <location>
        <begin position="21"/>
        <end position="323"/>
    </location>
</feature>
<dbReference type="Gene3D" id="3.40.190.150">
    <property type="entry name" value="Bordetella uptake gene, domain 1"/>
    <property type="match status" value="1"/>
</dbReference>
<dbReference type="Pfam" id="PF03401">
    <property type="entry name" value="TctC"/>
    <property type="match status" value="1"/>
</dbReference>
<dbReference type="PANTHER" id="PTHR42928">
    <property type="entry name" value="TRICARBOXYLATE-BINDING PROTEIN"/>
    <property type="match status" value="1"/>
</dbReference>
<accession>A0A543KTM3</accession>
<dbReference type="AlphaFoldDB" id="A0A543KTM3"/>
<dbReference type="PANTHER" id="PTHR42928:SF5">
    <property type="entry name" value="BLR1237 PROTEIN"/>
    <property type="match status" value="1"/>
</dbReference>
<name>A0A543KTM3_9BURK</name>
<keyword evidence="2" id="KW-0732">Signal</keyword>
<evidence type="ECO:0000256" key="2">
    <source>
        <dbReference type="SAM" id="SignalP"/>
    </source>
</evidence>